<evidence type="ECO:0000313" key="2">
    <source>
        <dbReference type="EMBL" id="RII42077.1"/>
    </source>
</evidence>
<dbReference type="Pfam" id="PF02592">
    <property type="entry name" value="Vut_1"/>
    <property type="match status" value="1"/>
</dbReference>
<proteinExistence type="inferred from homology"/>
<dbReference type="InterPro" id="IPR003744">
    <property type="entry name" value="YhhQ"/>
</dbReference>
<dbReference type="EMBL" id="QQXK01000016">
    <property type="protein sequence ID" value="RII42077.1"/>
    <property type="molecule type" value="Genomic_DNA"/>
</dbReference>
<dbReference type="AlphaFoldDB" id="A0A399JC16"/>
<comment type="subcellular location">
    <subcellularLocation>
        <location evidence="1">Cell membrane</location>
        <topology evidence="1">Multi-pass membrane protein</topology>
    </subcellularLocation>
</comment>
<dbReference type="PANTHER" id="PTHR34300:SF2">
    <property type="entry name" value="QUEUOSINE PRECURSOR TRANSPORTER-RELATED"/>
    <property type="match status" value="1"/>
</dbReference>
<comment type="similarity">
    <text evidence="1">Belongs to the vitamin uptake transporter (VUT/ECF) (TC 2.A.88) family. Q precursor transporter subfamily.</text>
</comment>
<keyword evidence="1" id="KW-0812">Transmembrane</keyword>
<feature type="transmembrane region" description="Helical" evidence="1">
    <location>
        <begin position="129"/>
        <end position="151"/>
    </location>
</feature>
<evidence type="ECO:0000313" key="3">
    <source>
        <dbReference type="Proteomes" id="UP000265419"/>
    </source>
</evidence>
<accession>A0A399JC16</accession>
<keyword evidence="1" id="KW-0813">Transport</keyword>
<comment type="caution">
    <text evidence="2">The sequence shown here is derived from an EMBL/GenBank/DDBJ whole genome shotgun (WGS) entry which is preliminary data.</text>
</comment>
<keyword evidence="1" id="KW-0472">Membrane</keyword>
<keyword evidence="1" id="KW-1003">Cell membrane</keyword>
<feature type="transmembrane region" description="Helical" evidence="1">
    <location>
        <begin position="197"/>
        <end position="226"/>
    </location>
</feature>
<keyword evidence="3" id="KW-1185">Reference proteome</keyword>
<keyword evidence="1" id="KW-1133">Transmembrane helix</keyword>
<gene>
    <name evidence="2" type="ORF">DWB68_09140</name>
</gene>
<organism evidence="2 3">
    <name type="scientific">Galactobacter valiniphilus</name>
    <dbReference type="NCBI Taxonomy" id="2676122"/>
    <lineage>
        <taxon>Bacteria</taxon>
        <taxon>Bacillati</taxon>
        <taxon>Actinomycetota</taxon>
        <taxon>Actinomycetes</taxon>
        <taxon>Micrococcales</taxon>
        <taxon>Micrococcaceae</taxon>
        <taxon>Galactobacter</taxon>
    </lineage>
</organism>
<sequence length="245" mass="25946">MSDQHPTPTPAATESARPAPAFAPVGSRFYAVIVSVMAVVVVLSNIGASKGVELGPLVTDGGFFLFPLAYILGDVVSEVYGWKASRRAVLATFAMAAFAALSFWIMIVLPPAGFYDGQAALERTLGPVWLVVVASLAGFLVGQLSNALVMVTLKRRHGESKLIARLLGSTGVGEFLDTLIFCSIAASVIGIDSWGAFWNYVVVGFVFKTAVEVILSPVTALVIGWVKRREPGYVRAVAAAKARRA</sequence>
<dbReference type="GO" id="GO:0005886">
    <property type="term" value="C:plasma membrane"/>
    <property type="evidence" value="ECO:0007669"/>
    <property type="project" value="UniProtKB-SubCell"/>
</dbReference>
<name>A0A399JC16_9MICC</name>
<feature type="transmembrane region" description="Helical" evidence="1">
    <location>
        <begin position="29"/>
        <end position="48"/>
    </location>
</feature>
<evidence type="ECO:0000256" key="1">
    <source>
        <dbReference type="HAMAP-Rule" id="MF_02088"/>
    </source>
</evidence>
<dbReference type="NCBIfam" id="TIGR00697">
    <property type="entry name" value="queuosine precursor transporter"/>
    <property type="match status" value="1"/>
</dbReference>
<dbReference type="PANTHER" id="PTHR34300">
    <property type="entry name" value="QUEUOSINE PRECURSOR TRANSPORTER-RELATED"/>
    <property type="match status" value="1"/>
</dbReference>
<dbReference type="Proteomes" id="UP000265419">
    <property type="component" value="Unassembled WGS sequence"/>
</dbReference>
<comment type="function">
    <text evidence="1">Involved in the import of queuosine (Q) precursors, required for Q precursor salvage.</text>
</comment>
<feature type="transmembrane region" description="Helical" evidence="1">
    <location>
        <begin position="172"/>
        <end position="191"/>
    </location>
</feature>
<dbReference type="GO" id="GO:0022857">
    <property type="term" value="F:transmembrane transporter activity"/>
    <property type="evidence" value="ECO:0007669"/>
    <property type="project" value="UniProtKB-UniRule"/>
</dbReference>
<dbReference type="RefSeq" id="WP_119424833.1">
    <property type="nucleotide sequence ID" value="NZ_QQXK01000016.1"/>
</dbReference>
<feature type="transmembrane region" description="Helical" evidence="1">
    <location>
        <begin position="88"/>
        <end position="109"/>
    </location>
</feature>
<protein>
    <recommendedName>
        <fullName evidence="1">Probable queuosine precursor transporter</fullName>
        <shortName evidence="1">Q precursor transporter</shortName>
    </recommendedName>
</protein>
<dbReference type="HAMAP" id="MF_02088">
    <property type="entry name" value="Q_prec_transport"/>
    <property type="match status" value="1"/>
</dbReference>
<reference evidence="2 3" key="1">
    <citation type="submission" date="2018-07" db="EMBL/GenBank/DDBJ databases">
        <title>Arthrobacter sp. nov., isolated from raw cow's milk with high bacterial count.</title>
        <authorList>
            <person name="Hahne J."/>
            <person name="Isele D."/>
            <person name="Lipski A."/>
        </authorList>
    </citation>
    <scope>NUCLEOTIDE SEQUENCE [LARGE SCALE GENOMIC DNA]</scope>
    <source>
        <strain evidence="2 3">JZ R-35</strain>
    </source>
</reference>
<feature type="transmembrane region" description="Helical" evidence="1">
    <location>
        <begin position="54"/>
        <end position="76"/>
    </location>
</feature>